<dbReference type="Proteomes" id="UP000451386">
    <property type="component" value="Unassembled WGS sequence"/>
</dbReference>
<dbReference type="RefSeq" id="WP_047270536.1">
    <property type="nucleotide sequence ID" value="NZ_CP018757.1"/>
</dbReference>
<feature type="compositionally biased region" description="Basic and acidic residues" evidence="1">
    <location>
        <begin position="94"/>
        <end position="103"/>
    </location>
</feature>
<gene>
    <name evidence="2" type="ORF">GBA83_08830</name>
</gene>
<keyword evidence="2" id="KW-0645">Protease</keyword>
<reference evidence="2 3" key="1">
    <citation type="journal article" date="2019" name="Nat. Med.">
        <title>A library of human gut bacterial isolates paired with longitudinal multiomics data enables mechanistic microbiome research.</title>
        <authorList>
            <person name="Poyet M."/>
            <person name="Groussin M."/>
            <person name="Gibbons S.M."/>
            <person name="Avila-Pacheco J."/>
            <person name="Jiang X."/>
            <person name="Kearney S.M."/>
            <person name="Perrotta A.R."/>
            <person name="Berdy B."/>
            <person name="Zhao S."/>
            <person name="Lieberman T.D."/>
            <person name="Swanson P.K."/>
            <person name="Smith M."/>
            <person name="Roesemann S."/>
            <person name="Alexander J.E."/>
            <person name="Rich S.A."/>
            <person name="Livny J."/>
            <person name="Vlamakis H."/>
            <person name="Clish C."/>
            <person name="Bullock K."/>
            <person name="Deik A."/>
            <person name="Scott J."/>
            <person name="Pierce K.A."/>
            <person name="Xavier R.J."/>
            <person name="Alm E.J."/>
        </authorList>
    </citation>
    <scope>NUCLEOTIDE SEQUENCE [LARGE SCALE GENOMIC DNA]</scope>
    <source>
        <strain evidence="2 3">BIOML-A13</strain>
    </source>
</reference>
<organism evidence="2 3">
    <name type="scientific">Bifidobacterium bifidum</name>
    <dbReference type="NCBI Taxonomy" id="1681"/>
    <lineage>
        <taxon>Bacteria</taxon>
        <taxon>Bacillati</taxon>
        <taxon>Actinomycetota</taxon>
        <taxon>Actinomycetes</taxon>
        <taxon>Bifidobacteriales</taxon>
        <taxon>Bifidobacteriaceae</taxon>
        <taxon>Bifidobacterium</taxon>
    </lineage>
</organism>
<keyword evidence="2" id="KW-0378">Hydrolase</keyword>
<evidence type="ECO:0000256" key="1">
    <source>
        <dbReference type="SAM" id="MobiDB-lite"/>
    </source>
</evidence>
<dbReference type="AlphaFoldDB" id="A0A7J5TM42"/>
<evidence type="ECO:0000313" key="3">
    <source>
        <dbReference type="Proteomes" id="UP000451386"/>
    </source>
</evidence>
<protein>
    <submittedName>
        <fullName evidence="2">Aminopeptidase</fullName>
    </submittedName>
</protein>
<evidence type="ECO:0000313" key="2">
    <source>
        <dbReference type="EMBL" id="KAB7486171.1"/>
    </source>
</evidence>
<feature type="region of interest" description="Disordered" evidence="1">
    <location>
        <begin position="76"/>
        <end position="103"/>
    </location>
</feature>
<keyword evidence="2" id="KW-0031">Aminopeptidase</keyword>
<dbReference type="EMBL" id="WDOP01000009">
    <property type="protein sequence ID" value="KAB7486171.1"/>
    <property type="molecule type" value="Genomic_DNA"/>
</dbReference>
<sequence length="103" mass="11151">MATEEQRATEPVIWFEGTLIRDPQPHGGHDDWLLEALVDPDGNGRKITIHASGGDHSENIGRNAHKGARLMVKGTAGDEESGIDIEATSLAFDPSHDEPDGER</sequence>
<proteinExistence type="predicted"/>
<accession>A0A7J5TM42</accession>
<name>A0A7J5TM42_BIFBI</name>
<dbReference type="GO" id="GO:0004177">
    <property type="term" value="F:aminopeptidase activity"/>
    <property type="evidence" value="ECO:0007669"/>
    <property type="project" value="UniProtKB-KW"/>
</dbReference>
<comment type="caution">
    <text evidence="2">The sequence shown here is derived from an EMBL/GenBank/DDBJ whole genome shotgun (WGS) entry which is preliminary data.</text>
</comment>